<sequence length="128" mass="13360">MPFSIISYISFPAFAVFDWNEIILAAVNCLPVFNGRCNCQYLISFSNGAYVELFTLEKKHSYDLTPEAAPDASAAYGPADAPHDQPLTAAFNTAGTAGTFGTAGGCIGTVGSFGSANCGGPPIPKMPR</sequence>
<accession>A0ABX0LCD2</accession>
<keyword evidence="2" id="KW-1185">Reference proteome</keyword>
<name>A0ABX0LCD2_9BURK</name>
<proteinExistence type="predicted"/>
<comment type="caution">
    <text evidence="1">The sequence shown here is derived from an EMBL/GenBank/DDBJ whole genome shotgun (WGS) entry which is preliminary data.</text>
</comment>
<evidence type="ECO:0000313" key="2">
    <source>
        <dbReference type="Proteomes" id="UP000785613"/>
    </source>
</evidence>
<dbReference type="EMBL" id="VUYU01000002">
    <property type="protein sequence ID" value="NHZ32533.1"/>
    <property type="molecule type" value="Genomic_DNA"/>
</dbReference>
<dbReference type="InterPro" id="IPR049803">
    <property type="entry name" value="RiPP_thiocil-like"/>
</dbReference>
<dbReference type="Proteomes" id="UP000785613">
    <property type="component" value="Unassembled WGS sequence"/>
</dbReference>
<reference evidence="1 2" key="1">
    <citation type="submission" date="2019-09" db="EMBL/GenBank/DDBJ databases">
        <title>Taxonomy of Antarctic Massilia spp.: description of Massilia rubra sp. nov., Massilia aquatica sp. nov., Massilia mucilaginosa sp. nov., Massilia frigida sp. nov. isolated from streams, lakes and regoliths.</title>
        <authorList>
            <person name="Holochova P."/>
            <person name="Sedlacek I."/>
            <person name="Kralova S."/>
            <person name="Maslanova I."/>
            <person name="Busse H.-J."/>
            <person name="Stankova E."/>
            <person name="Vrbovska V."/>
            <person name="Kovarovic V."/>
            <person name="Bartak M."/>
            <person name="Svec P."/>
            <person name="Pantucek R."/>
        </authorList>
    </citation>
    <scope>NUCLEOTIDE SEQUENCE [LARGE SCALE GENOMIC DNA]</scope>
    <source>
        <strain evidence="1 2">CCM 8692</strain>
    </source>
</reference>
<gene>
    <name evidence="1" type="ORF">F0185_02870</name>
</gene>
<evidence type="ECO:0000313" key="1">
    <source>
        <dbReference type="EMBL" id="NHZ32533.1"/>
    </source>
</evidence>
<organism evidence="1 2">
    <name type="scientific">Massilia rubra</name>
    <dbReference type="NCBI Taxonomy" id="2607910"/>
    <lineage>
        <taxon>Bacteria</taxon>
        <taxon>Pseudomonadati</taxon>
        <taxon>Pseudomonadota</taxon>
        <taxon>Betaproteobacteria</taxon>
        <taxon>Burkholderiales</taxon>
        <taxon>Oxalobacteraceae</taxon>
        <taxon>Telluria group</taxon>
        <taxon>Massilia</taxon>
    </lineage>
</organism>
<protein>
    <submittedName>
        <fullName evidence="1">Thiocillin family RiPP</fullName>
    </submittedName>
</protein>
<dbReference type="NCBIfam" id="NF033482">
    <property type="entry name" value="RiPP_thiocil"/>
    <property type="match status" value="1"/>
</dbReference>